<comment type="caution">
    <text evidence="2">The sequence shown here is derived from an EMBL/GenBank/DDBJ whole genome shotgun (WGS) entry which is preliminary data.</text>
</comment>
<evidence type="ECO:0000256" key="1">
    <source>
        <dbReference type="SAM" id="MobiDB-lite"/>
    </source>
</evidence>
<organism evidence="2 3">
    <name type="scientific">Bondarzewia mesenterica</name>
    <dbReference type="NCBI Taxonomy" id="1095465"/>
    <lineage>
        <taxon>Eukaryota</taxon>
        <taxon>Fungi</taxon>
        <taxon>Dikarya</taxon>
        <taxon>Basidiomycota</taxon>
        <taxon>Agaricomycotina</taxon>
        <taxon>Agaricomycetes</taxon>
        <taxon>Russulales</taxon>
        <taxon>Bondarzewiaceae</taxon>
        <taxon>Bondarzewia</taxon>
    </lineage>
</organism>
<protein>
    <submittedName>
        <fullName evidence="2">Uncharacterized protein</fullName>
    </submittedName>
</protein>
<accession>A0A4S4M133</accession>
<dbReference type="Proteomes" id="UP000310158">
    <property type="component" value="Unassembled WGS sequence"/>
</dbReference>
<feature type="compositionally biased region" description="Acidic residues" evidence="1">
    <location>
        <begin position="200"/>
        <end position="211"/>
    </location>
</feature>
<reference evidence="2 3" key="1">
    <citation type="submission" date="2019-02" db="EMBL/GenBank/DDBJ databases">
        <title>Genome sequencing of the rare red list fungi Bondarzewia mesenterica.</title>
        <authorList>
            <person name="Buettner E."/>
            <person name="Kellner H."/>
        </authorList>
    </citation>
    <scope>NUCLEOTIDE SEQUENCE [LARGE SCALE GENOMIC DNA]</scope>
    <source>
        <strain evidence="2 3">DSM 108281</strain>
    </source>
</reference>
<feature type="compositionally biased region" description="Basic and acidic residues" evidence="1">
    <location>
        <begin position="163"/>
        <end position="199"/>
    </location>
</feature>
<feature type="region of interest" description="Disordered" evidence="1">
    <location>
        <begin position="148"/>
        <end position="211"/>
    </location>
</feature>
<feature type="compositionally biased region" description="Basic and acidic residues" evidence="1">
    <location>
        <begin position="15"/>
        <end position="24"/>
    </location>
</feature>
<evidence type="ECO:0000313" key="2">
    <source>
        <dbReference type="EMBL" id="THH18127.1"/>
    </source>
</evidence>
<keyword evidence="3" id="KW-1185">Reference proteome</keyword>
<dbReference type="AlphaFoldDB" id="A0A4S4M133"/>
<feature type="region of interest" description="Disordered" evidence="1">
    <location>
        <begin position="1"/>
        <end position="26"/>
    </location>
</feature>
<evidence type="ECO:0000313" key="3">
    <source>
        <dbReference type="Proteomes" id="UP000310158"/>
    </source>
</evidence>
<gene>
    <name evidence="2" type="ORF">EW146_g2801</name>
</gene>
<sequence length="247" mass="27234">MQNLSEHCQKKVKTHHYDEDKENIKSPNIEPSLVACRGFTDVDMTSKSRKAAAYHHPLRLGLASCQLGDHEGMLSISHQCSAHPFDNPTAAREKMHLTPSPVGAPSSSMGPVNREISGIIMGTSMHTGTWKAVNYGEDKAINMADKNDEAGENDATDENAAGENDKVGKNDVMDETDEVGKNGIDKNDADRSNADKDDMVNENDMVDDELNDNALWTIDALYVSDDEEDMDVHRLSAHNDIIEDEEH</sequence>
<dbReference type="EMBL" id="SGPL01000086">
    <property type="protein sequence ID" value="THH18127.1"/>
    <property type="molecule type" value="Genomic_DNA"/>
</dbReference>
<proteinExistence type="predicted"/>
<name>A0A4S4M133_9AGAM</name>